<dbReference type="PANTHER" id="PTHR12596">
    <property type="entry name" value="EXPORTIN 4,7-RELATED"/>
    <property type="match status" value="1"/>
</dbReference>
<evidence type="ECO:0000256" key="5">
    <source>
        <dbReference type="ARBA" id="ARBA00022490"/>
    </source>
</evidence>
<feature type="compositionally biased region" description="Basic residues" evidence="8">
    <location>
        <begin position="1422"/>
        <end position="1442"/>
    </location>
</feature>
<dbReference type="InterPro" id="IPR011989">
    <property type="entry name" value="ARM-like"/>
</dbReference>
<sequence>MDIFENFDTISYDFYMSTDQERRNEIDEALRQSATDVGNLGSLHQILVGSTSIYSLMLSLTLLKEMLTNHWESLTKKGQDEFYDFLLDYIVKNGQKLPKTVLKECFSIYSRILKMSWFNNQKTNENLLNEFKPLFFLPLSNGKSVSEMNQEELAQLTVGLQLLIGLSEEFNYIIKEREVLLKHRKIVTSFRDHALLSFMYFVLKLLEFFLPSTTTITTNSNTDNKIRLDNELLSKNFTTTPIELPKEEASLELLFETCLRLFYAILSFDFSGFGRVNVIGGTDTSRLSFSTTWRKRIKIHDILNLTFSLFFGCSTCEERVIARLEVLMKCLELLSSIRGVTFENEEDKISFLGNVLYGASIIAENNLHLLSENVLHEYCRLSYKVIVNHRFQTLISTTYLDRWITSIHQLSITCLENITNLHSNYYLLGIWVRIVQEIGPSKLHPINQDQNNNNNNNDLNNSYKKITEMIGDIVQDFIFQKVSYWGNIGNEIDFQQIYDLESEFMLEINNFKVLGRIDYQKTFLQLIEFFEKVSKDIQENGLKENYFLQLCVLIVFSGSLISQTITKPMQFSLHSLSRGAIYLNFTESQSYFNFFLPKTHQLYNNNNLLISGINNDNDNNNIITNDNDKNDNNNDDDDNQKNYYFDAELTLRIIRLIQWLENLENKFDLNSSLKFLELSFIYFFEQFNLIYVSEQSEKILAFFNNFPEIVPNVESKYEQMILFIYLKIKNNLKKYYSDEHIITRTLQLFDKFVDQYKAGQTLINFEEIDQLLKNHNTENFQFLEKFLSRSRIRVMYYKTIGKLLFLENKEMPFIRKFNNFINIFDDSFSQLNQYFDNLKQQWQNGQYDLDESMCITALSLLKDLRGTIIKCNHDWKFVVFFDWFYPSKIETLNNFFKFFKKIPKISNNLLKFWNEFASLTITKDSNRQNSSKKSSFFHSSSPDGIIIFKLICNAIQIFAQEFSNDFNDLPDKYSTKFKSLSICQSTISNLVQNSFVDLGVFEAFNDDCLQKTVHLIFELSESVDLQYIPINPKFNYSYYRLLETFSREYLEVIINRPEEKFYYLINIIINGLLLEKRKITEKCCVFVESLLSFYYSYYQNELLRNLKKKKLAQILHVRLQQNDQNLMKIIKIFINSLIYQPNMNVWGISKPLLPLILIYTDIFHQIKENIISSLEENKQKIILKLFDSIFIDIKDNLEPENYITNNHHSFDGYSNEFFLTENQQHTQTTSSTTVNVLQQWLTPLKTSASTTELALVSTPTKLSTSETDEDIFAHSIPFEHGTFETELSDRFEESSRVKDDQLGYEPVFPEFETKQSTDEEYELFSLFNDNLNDSADSILLSTAAYSDEEKEIIQNYQDLGLPIEPNEKMISTKSPNESDHKKEELTFEENNDFRSNQQKSLDNNTKLFKKKKSTNKNENKNKKTNKNNNKKKKKKKKKKIIVIKKQNIRITNRNEKLAKTNQKKSESKSKRLKKEIIKKTNKNNKNQTNTNKENNKKNKSSNFKYSFLEPLLEEAQIFLENYHQEDEDLMTKEEKILLKKMSKKELANLSENEKKNRKRARDRLSARRVRLKQQAYVGYLQKHIVILKNDNSNLESQLSIRLKEKKQLERQFQLLKKRKLLKK</sequence>
<dbReference type="InterPro" id="IPR004827">
    <property type="entry name" value="bZIP"/>
</dbReference>
<comment type="caution">
    <text evidence="10">The sequence shown here is derived from an EMBL/GenBank/DDBJ whole genome shotgun (WGS) entry which is preliminary data.</text>
</comment>
<dbReference type="Proteomes" id="UP001150062">
    <property type="component" value="Unassembled WGS sequence"/>
</dbReference>
<evidence type="ECO:0000259" key="9">
    <source>
        <dbReference type="PROSITE" id="PS50217"/>
    </source>
</evidence>
<comment type="subcellular location">
    <subcellularLocation>
        <location evidence="2">Cytoplasm</location>
    </subcellularLocation>
    <subcellularLocation>
        <location evidence="1">Nucleus</location>
    </subcellularLocation>
</comment>
<evidence type="ECO:0000256" key="7">
    <source>
        <dbReference type="ARBA" id="ARBA00023242"/>
    </source>
</evidence>
<reference evidence="10" key="1">
    <citation type="submission" date="2022-08" db="EMBL/GenBank/DDBJ databases">
        <title>Novel sulfate-reducing endosymbionts in the free-living metamonad Anaeramoeba.</title>
        <authorList>
            <person name="Jerlstrom-Hultqvist J."/>
            <person name="Cepicka I."/>
            <person name="Gallot-Lavallee L."/>
            <person name="Salas-Leiva D."/>
            <person name="Curtis B.A."/>
            <person name="Zahonova K."/>
            <person name="Pipaliya S."/>
            <person name="Dacks J."/>
            <person name="Roger A.J."/>
        </authorList>
    </citation>
    <scope>NUCLEOTIDE SEQUENCE</scope>
    <source>
        <strain evidence="10">Schooner1</strain>
    </source>
</reference>
<evidence type="ECO:0000256" key="6">
    <source>
        <dbReference type="ARBA" id="ARBA00022927"/>
    </source>
</evidence>
<keyword evidence="5" id="KW-0963">Cytoplasm</keyword>
<dbReference type="InterPro" id="IPR057947">
    <property type="entry name" value="TPR_XPO7/RBP17"/>
</dbReference>
<dbReference type="Gene3D" id="1.25.10.10">
    <property type="entry name" value="Leucine-rich Repeat Variant"/>
    <property type="match status" value="1"/>
</dbReference>
<dbReference type="PANTHER" id="PTHR12596:SF2">
    <property type="entry name" value="EXPORTIN-7 ISOFORM X1"/>
    <property type="match status" value="1"/>
</dbReference>
<dbReference type="SMART" id="SM00338">
    <property type="entry name" value="BRLZ"/>
    <property type="match status" value="1"/>
</dbReference>
<feature type="compositionally biased region" description="Polar residues" evidence="8">
    <location>
        <begin position="1393"/>
        <end position="1402"/>
    </location>
</feature>
<name>A0ABQ8Y4Y3_9EUKA</name>
<evidence type="ECO:0000256" key="8">
    <source>
        <dbReference type="SAM" id="MobiDB-lite"/>
    </source>
</evidence>
<evidence type="ECO:0000313" key="10">
    <source>
        <dbReference type="EMBL" id="KAJ6239344.1"/>
    </source>
</evidence>
<proteinExistence type="inferred from homology"/>
<dbReference type="Pfam" id="PF25795">
    <property type="entry name" value="TPR_XPO7"/>
    <property type="match status" value="1"/>
</dbReference>
<evidence type="ECO:0000313" key="11">
    <source>
        <dbReference type="Proteomes" id="UP001150062"/>
    </source>
</evidence>
<dbReference type="InterPro" id="IPR046347">
    <property type="entry name" value="bZIP_sf"/>
</dbReference>
<feature type="compositionally biased region" description="Low complexity" evidence="8">
    <location>
        <begin position="1483"/>
        <end position="1492"/>
    </location>
</feature>
<accession>A0ABQ8Y4Y3</accession>
<evidence type="ECO:0000256" key="4">
    <source>
        <dbReference type="ARBA" id="ARBA00022448"/>
    </source>
</evidence>
<evidence type="ECO:0000256" key="2">
    <source>
        <dbReference type="ARBA" id="ARBA00004496"/>
    </source>
</evidence>
<dbReference type="CDD" id="cd14686">
    <property type="entry name" value="bZIP"/>
    <property type="match status" value="1"/>
</dbReference>
<organism evidence="10 11">
    <name type="scientific">Anaeramoeba flamelloides</name>
    <dbReference type="NCBI Taxonomy" id="1746091"/>
    <lineage>
        <taxon>Eukaryota</taxon>
        <taxon>Metamonada</taxon>
        <taxon>Anaeramoebidae</taxon>
        <taxon>Anaeramoeba</taxon>
    </lineage>
</organism>
<protein>
    <submittedName>
        <fullName evidence="10">Exportin 7</fullName>
    </submittedName>
</protein>
<keyword evidence="4" id="KW-0813">Transport</keyword>
<dbReference type="SUPFAM" id="SSF57959">
    <property type="entry name" value="Leucine zipper domain"/>
    <property type="match status" value="1"/>
</dbReference>
<dbReference type="Gene3D" id="1.20.5.170">
    <property type="match status" value="1"/>
</dbReference>
<evidence type="ECO:0000256" key="3">
    <source>
        <dbReference type="ARBA" id="ARBA00009466"/>
    </source>
</evidence>
<dbReference type="EMBL" id="JAOAOG010000226">
    <property type="protein sequence ID" value="KAJ6239344.1"/>
    <property type="molecule type" value="Genomic_DNA"/>
</dbReference>
<evidence type="ECO:0000256" key="1">
    <source>
        <dbReference type="ARBA" id="ARBA00004123"/>
    </source>
</evidence>
<keyword evidence="7" id="KW-0539">Nucleus</keyword>
<comment type="similarity">
    <text evidence="3">Belongs to the exportin family.</text>
</comment>
<feature type="domain" description="BZIP" evidence="9">
    <location>
        <begin position="1552"/>
        <end position="1615"/>
    </location>
</feature>
<gene>
    <name evidence="10" type="ORF">M0813_25227</name>
</gene>
<dbReference type="PROSITE" id="PS50217">
    <property type="entry name" value="BZIP"/>
    <property type="match status" value="1"/>
</dbReference>
<feature type="region of interest" description="Disordered" evidence="8">
    <location>
        <begin position="1364"/>
        <end position="1502"/>
    </location>
</feature>
<keyword evidence="11" id="KW-1185">Reference proteome</keyword>
<feature type="compositionally biased region" description="Basic and acidic residues" evidence="8">
    <location>
        <begin position="1376"/>
        <end position="1385"/>
    </location>
</feature>
<keyword evidence="6" id="KW-0653">Protein transport</keyword>
<feature type="compositionally biased region" description="Basic and acidic residues" evidence="8">
    <location>
        <begin position="1452"/>
        <end position="1478"/>
    </location>
</feature>
<dbReference type="InterPro" id="IPR044189">
    <property type="entry name" value="XPO4/7-like"/>
</dbReference>